<evidence type="ECO:0000313" key="5">
    <source>
        <dbReference type="EMBL" id="PSN59427.1"/>
    </source>
</evidence>
<dbReference type="PANTHER" id="PTHR37534">
    <property type="entry name" value="TRANSCRIPTIONAL ACTIVATOR PROTEIN UGA3"/>
    <property type="match status" value="1"/>
</dbReference>
<evidence type="ECO:0000313" key="6">
    <source>
        <dbReference type="Proteomes" id="UP000240883"/>
    </source>
</evidence>
<dbReference type="PROSITE" id="PS00463">
    <property type="entry name" value="ZN2_CY6_FUNGAL_1"/>
    <property type="match status" value="1"/>
</dbReference>
<dbReference type="AlphaFoldDB" id="A0A2T2N1W4"/>
<proteinExistence type="predicted"/>
<dbReference type="EMBL" id="KZ678156">
    <property type="protein sequence ID" value="PSN59427.1"/>
    <property type="molecule type" value="Genomic_DNA"/>
</dbReference>
<sequence>MTASDLALPTKACHNCRKKRWKCDRSLPVCHKCLSSGAECLGYGKLFVWNNGVASRGKMMGKSYEEALATRRDGQAHLPRLAFRPTPTPKPSSQPEHYPGLSHSADLDYRDDSSSSSGEEGEHVGTVVQRPLLDPLVQDLSSHSRYYLSHFASQLCADMVCYDAPGQNPLRELIPATSAYPLLLQIMIASSAFHVFNISQDPMSQSVYQQTQKPCLMAYYQAVSRFGGPLKSSYHDALVAKQQALSLMAKSVASVNGSNIDMILVAILLFVNYDLIESGRDKWKVHMEGARKLINLLGTPAFEQRPMSKLRQYVLSDLLIFSILGSTFTFSVTPKLIPDTVDIEPILRYAESNNYLSCPAPLLRIMLESFALSDTRNSPTDDVAADVQERVGSMIMAVLAFDPVQWAHDFEPTSELDDVKQRILIASAHRSAVCIYLARIIPCNNPLLDPESGSALVSLTALADDIVLHISRLRPGDSLFKSISWPLFLAGAESEDVAQREWIMNTLDEFYNVMYWGYVKTVKSVLEEIWKFKDRAGAGSANCWVVEVKEMGTELLIA</sequence>
<name>A0A2T2N1W4_CORCC</name>
<keyword evidence="6" id="KW-1185">Reference proteome</keyword>
<dbReference type="Proteomes" id="UP000240883">
    <property type="component" value="Unassembled WGS sequence"/>
</dbReference>
<gene>
    <name evidence="5" type="ORF">BS50DRAFT_605248</name>
</gene>
<dbReference type="OrthoDB" id="5380854at2759"/>
<feature type="domain" description="Zn(2)-C6 fungal-type" evidence="4">
    <location>
        <begin position="12"/>
        <end position="40"/>
    </location>
</feature>
<feature type="region of interest" description="Disordered" evidence="3">
    <location>
        <begin position="75"/>
        <end position="125"/>
    </location>
</feature>
<dbReference type="SUPFAM" id="SSF57701">
    <property type="entry name" value="Zn2/Cys6 DNA-binding domain"/>
    <property type="match status" value="1"/>
</dbReference>
<dbReference type="PANTHER" id="PTHR37534:SF51">
    <property type="entry name" value="ACRIFLAVINE SENSITIVITY CONTROL PROTEIN ACR-2"/>
    <property type="match status" value="1"/>
</dbReference>
<protein>
    <recommendedName>
        <fullName evidence="4">Zn(2)-C6 fungal-type domain-containing protein</fullName>
    </recommendedName>
</protein>
<dbReference type="InterPro" id="IPR001138">
    <property type="entry name" value="Zn2Cys6_DnaBD"/>
</dbReference>
<comment type="subcellular location">
    <subcellularLocation>
        <location evidence="1">Nucleus</location>
    </subcellularLocation>
</comment>
<dbReference type="Pfam" id="PF00172">
    <property type="entry name" value="Zn_clus"/>
    <property type="match status" value="1"/>
</dbReference>
<organism evidence="5 6">
    <name type="scientific">Corynespora cassiicola Philippines</name>
    <dbReference type="NCBI Taxonomy" id="1448308"/>
    <lineage>
        <taxon>Eukaryota</taxon>
        <taxon>Fungi</taxon>
        <taxon>Dikarya</taxon>
        <taxon>Ascomycota</taxon>
        <taxon>Pezizomycotina</taxon>
        <taxon>Dothideomycetes</taxon>
        <taxon>Pleosporomycetidae</taxon>
        <taxon>Pleosporales</taxon>
        <taxon>Corynesporascaceae</taxon>
        <taxon>Corynespora</taxon>
    </lineage>
</organism>
<dbReference type="CDD" id="cd00067">
    <property type="entry name" value="GAL4"/>
    <property type="match status" value="1"/>
</dbReference>
<evidence type="ECO:0000259" key="4">
    <source>
        <dbReference type="PROSITE" id="PS50048"/>
    </source>
</evidence>
<evidence type="ECO:0000256" key="2">
    <source>
        <dbReference type="ARBA" id="ARBA00023242"/>
    </source>
</evidence>
<dbReference type="InterPro" id="IPR021858">
    <property type="entry name" value="Fun_TF"/>
</dbReference>
<evidence type="ECO:0000256" key="3">
    <source>
        <dbReference type="SAM" id="MobiDB-lite"/>
    </source>
</evidence>
<dbReference type="Pfam" id="PF11951">
    <property type="entry name" value="Fungal_trans_2"/>
    <property type="match status" value="1"/>
</dbReference>
<accession>A0A2T2N1W4</accession>
<evidence type="ECO:0000256" key="1">
    <source>
        <dbReference type="ARBA" id="ARBA00004123"/>
    </source>
</evidence>
<keyword evidence="2" id="KW-0539">Nucleus</keyword>
<dbReference type="GO" id="GO:0045944">
    <property type="term" value="P:positive regulation of transcription by RNA polymerase II"/>
    <property type="evidence" value="ECO:0007669"/>
    <property type="project" value="TreeGrafter"/>
</dbReference>
<reference evidence="5 6" key="1">
    <citation type="journal article" date="2018" name="Front. Microbiol.">
        <title>Genome-Wide Analysis of Corynespora cassiicola Leaf Fall Disease Putative Effectors.</title>
        <authorList>
            <person name="Lopez D."/>
            <person name="Ribeiro S."/>
            <person name="Label P."/>
            <person name="Fumanal B."/>
            <person name="Venisse J.S."/>
            <person name="Kohler A."/>
            <person name="de Oliveira R.R."/>
            <person name="Labutti K."/>
            <person name="Lipzen A."/>
            <person name="Lail K."/>
            <person name="Bauer D."/>
            <person name="Ohm R.A."/>
            <person name="Barry K.W."/>
            <person name="Spatafora J."/>
            <person name="Grigoriev I.V."/>
            <person name="Martin F.M."/>
            <person name="Pujade-Renaud V."/>
        </authorList>
    </citation>
    <scope>NUCLEOTIDE SEQUENCE [LARGE SCALE GENOMIC DNA]</scope>
    <source>
        <strain evidence="5 6">Philippines</strain>
    </source>
</reference>
<dbReference type="SMART" id="SM00066">
    <property type="entry name" value="GAL4"/>
    <property type="match status" value="1"/>
</dbReference>
<dbReference type="GO" id="GO:0000981">
    <property type="term" value="F:DNA-binding transcription factor activity, RNA polymerase II-specific"/>
    <property type="evidence" value="ECO:0007669"/>
    <property type="project" value="InterPro"/>
</dbReference>
<dbReference type="GO" id="GO:0000976">
    <property type="term" value="F:transcription cis-regulatory region binding"/>
    <property type="evidence" value="ECO:0007669"/>
    <property type="project" value="TreeGrafter"/>
</dbReference>
<dbReference type="GO" id="GO:0008270">
    <property type="term" value="F:zinc ion binding"/>
    <property type="evidence" value="ECO:0007669"/>
    <property type="project" value="InterPro"/>
</dbReference>
<dbReference type="STRING" id="1448308.A0A2T2N1W4"/>
<dbReference type="InterPro" id="IPR036864">
    <property type="entry name" value="Zn2-C6_fun-type_DNA-bd_sf"/>
</dbReference>
<dbReference type="PROSITE" id="PS50048">
    <property type="entry name" value="ZN2_CY6_FUNGAL_2"/>
    <property type="match status" value="1"/>
</dbReference>
<dbReference type="Gene3D" id="4.10.240.10">
    <property type="entry name" value="Zn(2)-C6 fungal-type DNA-binding domain"/>
    <property type="match status" value="1"/>
</dbReference>
<dbReference type="GO" id="GO:0005634">
    <property type="term" value="C:nucleus"/>
    <property type="evidence" value="ECO:0007669"/>
    <property type="project" value="UniProtKB-SubCell"/>
</dbReference>